<dbReference type="GO" id="GO:0009123">
    <property type="term" value="P:nucleoside monophosphate metabolic process"/>
    <property type="evidence" value="ECO:0007669"/>
    <property type="project" value="UniProtKB-ARBA"/>
</dbReference>
<dbReference type="NCBIfam" id="TIGR01359">
    <property type="entry name" value="UMP_CMP_kin_fam"/>
    <property type="match status" value="1"/>
</dbReference>
<evidence type="ECO:0000256" key="2">
    <source>
        <dbReference type="ARBA" id="ARBA00022679"/>
    </source>
</evidence>
<feature type="binding site" evidence="9">
    <location>
        <position position="210"/>
    </location>
    <ligand>
        <name>a ribonucleoside 5'-phosphate</name>
        <dbReference type="ChEBI" id="CHEBI:58043"/>
    </ligand>
</feature>
<dbReference type="OrthoDB" id="442176at2759"/>
<dbReference type="InterPro" id="IPR033690">
    <property type="entry name" value="Adenylat_kinase_CS"/>
</dbReference>
<evidence type="ECO:0000256" key="1">
    <source>
        <dbReference type="ARBA" id="ARBA00022490"/>
    </source>
</evidence>
<evidence type="ECO:0000256" key="3">
    <source>
        <dbReference type="ARBA" id="ARBA00022741"/>
    </source>
</evidence>
<feature type="region of interest" description="LID" evidence="9">
    <location>
        <begin position="240"/>
        <end position="250"/>
    </location>
</feature>
<comment type="similarity">
    <text evidence="9">Belongs to the adenylate kinase family. UMP-CMP kinase subfamily.</text>
</comment>
<dbReference type="FunFam" id="3.40.50.300:FF:000315">
    <property type="entry name" value="Adenylate kinase 1"/>
    <property type="match status" value="1"/>
</dbReference>
<organism evidence="10 11">
    <name type="scientific">Torulaspora globosa</name>
    <dbReference type="NCBI Taxonomy" id="48254"/>
    <lineage>
        <taxon>Eukaryota</taxon>
        <taxon>Fungi</taxon>
        <taxon>Dikarya</taxon>
        <taxon>Ascomycota</taxon>
        <taxon>Saccharomycotina</taxon>
        <taxon>Saccharomycetes</taxon>
        <taxon>Saccharomycetales</taxon>
        <taxon>Saccharomycetaceae</taxon>
        <taxon>Torulaspora</taxon>
    </lineage>
</organism>
<evidence type="ECO:0000256" key="4">
    <source>
        <dbReference type="ARBA" id="ARBA00022777"/>
    </source>
</evidence>
<dbReference type="InterPro" id="IPR006266">
    <property type="entry name" value="UMP_CMP_kinase"/>
</dbReference>
<keyword evidence="6 9" id="KW-0665">Pyrimidine biosynthesis</keyword>
<dbReference type="GO" id="GO:0016776">
    <property type="term" value="F:phosphotransferase activity, phosphate group as acceptor"/>
    <property type="evidence" value="ECO:0007669"/>
    <property type="project" value="InterPro"/>
</dbReference>
<comment type="subcellular location">
    <subcellularLocation>
        <location evidence="9">Cytoplasm</location>
    </subcellularLocation>
    <subcellularLocation>
        <location evidence="9">Nucleus</location>
    </subcellularLocation>
    <text evidence="9">Predominantly cytoplasmic.</text>
</comment>
<dbReference type="CDD" id="cd01428">
    <property type="entry name" value="ADK"/>
    <property type="match status" value="1"/>
</dbReference>
<keyword evidence="3 9" id="KW-0547">Nucleotide-binding</keyword>
<dbReference type="PROSITE" id="PS00113">
    <property type="entry name" value="ADENYLATE_KINASE"/>
    <property type="match status" value="1"/>
</dbReference>
<dbReference type="EC" id="2.7.4.14" evidence="9"/>
<feature type="binding site" evidence="9">
    <location>
        <position position="241"/>
    </location>
    <ligand>
        <name>ATP</name>
        <dbReference type="ChEBI" id="CHEBI:30616"/>
    </ligand>
</feature>
<dbReference type="HAMAP" id="MF_00235">
    <property type="entry name" value="Adenylate_kinase_Adk"/>
    <property type="match status" value="1"/>
</dbReference>
<feature type="binding site" evidence="9">
    <location>
        <begin position="125"/>
        <end position="130"/>
    </location>
    <ligand>
        <name>ATP</name>
        <dbReference type="ChEBI" id="CHEBI:30616"/>
    </ligand>
</feature>
<evidence type="ECO:0000313" key="11">
    <source>
        <dbReference type="Proteomes" id="UP000515788"/>
    </source>
</evidence>
<keyword evidence="11" id="KW-1185">Reference proteome</keyword>
<dbReference type="InterPro" id="IPR027417">
    <property type="entry name" value="P-loop_NTPase"/>
</dbReference>
<evidence type="ECO:0000256" key="8">
    <source>
        <dbReference type="ARBA" id="ARBA00048116"/>
    </source>
</evidence>
<dbReference type="Pfam" id="PF00406">
    <property type="entry name" value="ADK"/>
    <property type="match status" value="1"/>
</dbReference>
<gene>
    <name evidence="9" type="primary">URA6</name>
    <name evidence="10" type="ORF">HG536_0G00170</name>
</gene>
<evidence type="ECO:0000313" key="10">
    <source>
        <dbReference type="EMBL" id="QLL34160.1"/>
    </source>
</evidence>
<comment type="domain">
    <text evidence="9">Consists of three domains, a large central CORE domain and two small peripheral domains, NMPbind and LID, which undergo movements during catalysis. The LID domain closes over the site of phosphoryl transfer upon ATP binding. Assembling and dissambling the active center during each catalytic cycle provides an effective means to prevent ATP hydrolysis.</text>
</comment>
<proteinExistence type="inferred from homology"/>
<evidence type="ECO:0000256" key="5">
    <source>
        <dbReference type="ARBA" id="ARBA00022840"/>
    </source>
</evidence>
<feature type="binding site" evidence="9">
    <location>
        <begin position="173"/>
        <end position="175"/>
    </location>
    <ligand>
        <name>a ribonucleoside 5'-phosphate</name>
        <dbReference type="ChEBI" id="CHEBI:58043"/>
    </ligand>
</feature>
<feature type="binding site" evidence="9">
    <location>
        <position position="151"/>
    </location>
    <ligand>
        <name>a ribonucleoside 5'-phosphate</name>
        <dbReference type="ChEBI" id="CHEBI:58043"/>
    </ligand>
</feature>
<keyword evidence="1 9" id="KW-0963">Cytoplasm</keyword>
<dbReference type="AlphaFoldDB" id="A0A7G3ZKX4"/>
<dbReference type="PANTHER" id="PTHR23359">
    <property type="entry name" value="NUCLEOTIDE KINASE"/>
    <property type="match status" value="1"/>
</dbReference>
<keyword evidence="2 9" id="KW-0808">Transferase</keyword>
<evidence type="ECO:0000256" key="6">
    <source>
        <dbReference type="ARBA" id="ARBA00022975"/>
    </source>
</evidence>
<name>A0A7G3ZKX4_9SACH</name>
<dbReference type="InterPro" id="IPR057781">
    <property type="entry name" value="YKL023C-A-like"/>
</dbReference>
<protein>
    <recommendedName>
        <fullName evidence="9">Uridylate kinase</fullName>
        <shortName evidence="9">UK</shortName>
        <ecNumber evidence="9">2.7.4.14</ecNumber>
    </recommendedName>
    <alternativeName>
        <fullName evidence="9">ATP:UMP phosphotransferase</fullName>
    </alternativeName>
    <alternativeName>
        <fullName evidence="9">Deoxycytidylate kinase</fullName>
        <shortName evidence="9">CK</shortName>
        <shortName evidence="9">dCMP kinase</shortName>
    </alternativeName>
    <alternativeName>
        <fullName evidence="9">Uridine monophosphate kinase</fullName>
        <shortName evidence="9">UMP kinase</shortName>
        <shortName evidence="9">UMPK</shortName>
    </alternativeName>
</protein>
<keyword evidence="7 9" id="KW-0539">Nucleus</keyword>
<feature type="binding site" evidence="9">
    <location>
        <position position="247"/>
    </location>
    <ligand>
        <name>a ribonucleoside 5'-phosphate</name>
        <dbReference type="ChEBI" id="CHEBI:58043"/>
    </ligand>
</feature>
<comment type="cofactor">
    <cofactor evidence="9">
        <name>Mg(2+)</name>
        <dbReference type="ChEBI" id="CHEBI:18420"/>
    </cofactor>
    <text evidence="9">Binds 1 Mg(2+) ion per monomer.</text>
</comment>
<dbReference type="GO" id="GO:0006221">
    <property type="term" value="P:pyrimidine nucleotide biosynthetic process"/>
    <property type="evidence" value="ECO:0007669"/>
    <property type="project" value="UniProtKB-UniRule"/>
</dbReference>
<dbReference type="GO" id="GO:0019205">
    <property type="term" value="F:nucleobase-containing compound kinase activity"/>
    <property type="evidence" value="ECO:0007669"/>
    <property type="project" value="InterPro"/>
</dbReference>
<dbReference type="Pfam" id="PF23521">
    <property type="entry name" value="YKL023C-A"/>
    <property type="match status" value="1"/>
</dbReference>
<feature type="binding site" evidence="9">
    <location>
        <position position="258"/>
    </location>
    <ligand>
        <name>a ribonucleoside 5'-phosphate</name>
        <dbReference type="ChEBI" id="CHEBI:58043"/>
    </ligand>
</feature>
<dbReference type="GO" id="GO:0005524">
    <property type="term" value="F:ATP binding"/>
    <property type="evidence" value="ECO:0007669"/>
    <property type="project" value="UniProtKB-KW"/>
</dbReference>
<dbReference type="Gene3D" id="3.40.50.300">
    <property type="entry name" value="P-loop containing nucleotide triphosphate hydrolases"/>
    <property type="match status" value="1"/>
</dbReference>
<feature type="region of interest" description="NMPbind" evidence="9">
    <location>
        <begin position="145"/>
        <end position="175"/>
    </location>
</feature>
<dbReference type="SUPFAM" id="SSF52540">
    <property type="entry name" value="P-loop containing nucleoside triphosphate hydrolases"/>
    <property type="match status" value="1"/>
</dbReference>
<dbReference type="GO" id="GO:0006207">
    <property type="term" value="P:'de novo' pyrimidine nucleobase biosynthetic process"/>
    <property type="evidence" value="ECO:0007669"/>
    <property type="project" value="InterPro"/>
</dbReference>
<keyword evidence="5 9" id="KW-0067">ATP-binding</keyword>
<evidence type="ECO:0000256" key="7">
    <source>
        <dbReference type="ARBA" id="ARBA00023242"/>
    </source>
</evidence>
<feature type="binding site" evidence="9">
    <location>
        <position position="286"/>
    </location>
    <ligand>
        <name>ATP</name>
        <dbReference type="ChEBI" id="CHEBI:30616"/>
    </ligand>
</feature>
<dbReference type="GO" id="GO:0005737">
    <property type="term" value="C:cytoplasm"/>
    <property type="evidence" value="ECO:0007669"/>
    <property type="project" value="UniProtKB-SubCell"/>
</dbReference>
<dbReference type="HAMAP" id="MF_03172">
    <property type="entry name" value="Adenylate_kinase_UMP_CMP_kin"/>
    <property type="match status" value="1"/>
</dbReference>
<sequence>MLKNIGSNFKRVRIPLNRPAQSFLTCKPNSSGRIASWLCRGYSNNAEPKTKESGKKTPKPSGKLLLLLGALAVGSTVVSLSYQKTDPAEFLEEAPEEVKKEYKKPKQPAFSPDQVSVVFVLGGPGAGKGTQCAKLVNDYHFVHLSAGDLLRAEREREGSKYGELISHYIKEGLIVPQEVTVALLKQAITENFEKGSTKFLVDGFPRKMDQAITFEQEIVPSKFVLFFDCPEKVMLERLLERGKTSGRDDDNIESIKKRFRTFIETSMPVVEYFDKQAKVVRVGCDHPVDEVYRNVQTAVEQKVGKN</sequence>
<reference evidence="10 11" key="1">
    <citation type="submission" date="2020-06" db="EMBL/GenBank/DDBJ databases">
        <title>The yeast mating-type switching endonuclease HO is a domesticated member of an unorthodox homing genetic element family.</title>
        <authorList>
            <person name="Coughlan A.Y."/>
            <person name="Lombardi L."/>
            <person name="Braun-Galleani S."/>
            <person name="Martos A.R."/>
            <person name="Galeote V."/>
            <person name="Bigey F."/>
            <person name="Dequin S."/>
            <person name="Byrne K.P."/>
            <person name="Wolfe K.H."/>
        </authorList>
    </citation>
    <scope>NUCLEOTIDE SEQUENCE [LARGE SCALE GENOMIC DNA]</scope>
    <source>
        <strain evidence="10 11">CBS764</strain>
    </source>
</reference>
<accession>A0A7G3ZKX4</accession>
<comment type="function">
    <text evidence="9">Catalyzes the phosphorylation of pyrimidine nucleoside monophosphates at the expense of ATP. Plays an important role in de novo pyrimidine nucleotide biosynthesis. Has preference for UMP and dUMP as phosphate acceptors, but can also use CMP, dCMP and AMP.</text>
</comment>
<dbReference type="GO" id="GO:0005634">
    <property type="term" value="C:nucleus"/>
    <property type="evidence" value="ECO:0007669"/>
    <property type="project" value="UniProtKB-SubCell"/>
</dbReference>
<dbReference type="InterPro" id="IPR000850">
    <property type="entry name" value="Adenylat/UMP-CMP_kin"/>
</dbReference>
<keyword evidence="4 9" id="KW-0418">Kinase</keyword>
<dbReference type="PRINTS" id="PR00094">
    <property type="entry name" value="ADENYLTKNASE"/>
</dbReference>
<dbReference type="EMBL" id="CP059252">
    <property type="protein sequence ID" value="QLL34160.1"/>
    <property type="molecule type" value="Genomic_DNA"/>
</dbReference>
<comment type="catalytic activity">
    <reaction evidence="8 9">
        <text>UMP + ATP = UDP + ADP</text>
        <dbReference type="Rhea" id="RHEA:24400"/>
        <dbReference type="ChEBI" id="CHEBI:30616"/>
        <dbReference type="ChEBI" id="CHEBI:57865"/>
        <dbReference type="ChEBI" id="CHEBI:58223"/>
        <dbReference type="ChEBI" id="CHEBI:456216"/>
        <dbReference type="EC" id="2.7.4.14"/>
    </reaction>
</comment>
<comment type="subunit">
    <text evidence="9">Monomer.</text>
</comment>
<feature type="binding site" evidence="9">
    <location>
        <begin position="203"/>
        <end position="206"/>
    </location>
    <ligand>
        <name>a ribonucleoside 5'-phosphate</name>
        <dbReference type="ChEBI" id="CHEBI:58043"/>
    </ligand>
</feature>
<dbReference type="Proteomes" id="UP000515788">
    <property type="component" value="Chromosome 7"/>
</dbReference>
<evidence type="ECO:0000256" key="9">
    <source>
        <dbReference type="HAMAP-Rule" id="MF_03172"/>
    </source>
</evidence>